<sequence>MLQNVLLDFVRDPSLFDKRKEETHGALAEAKEKVRTLERRLDDLDFLGRVLHVLRAGEVVTYSGGFGWKPPYRDFHREKDGTLHFLSPDVKNYSEDLPFIRRRDENGIGSDLAYVVPADFHKKTCLPEGVRLSVPVVPLAEVKHDRCPVCGTSQPALEWFHEIYGSPEIDLCERVVFVVCCGGVQVLARVKFSC</sequence>
<protein>
    <submittedName>
        <fullName evidence="2">Uncharacterized protein</fullName>
    </submittedName>
</protein>
<dbReference type="EMBL" id="CP017019">
    <property type="protein sequence ID" value="AOQ23026.1"/>
    <property type="molecule type" value="Genomic_DNA"/>
</dbReference>
<keyword evidence="1" id="KW-0175">Coiled coil</keyword>
<evidence type="ECO:0000313" key="3">
    <source>
        <dbReference type="EMBL" id="TYL09007.1"/>
    </source>
</evidence>
<keyword evidence="5" id="KW-1185">Reference proteome</keyword>
<proteinExistence type="predicted"/>
<name>A0AAC9MU11_NEOTH</name>
<organism evidence="2 4">
    <name type="scientific">Neomoorella thermoacetica</name>
    <name type="common">Clostridium thermoaceticum</name>
    <dbReference type="NCBI Taxonomy" id="1525"/>
    <lineage>
        <taxon>Bacteria</taxon>
        <taxon>Bacillati</taxon>
        <taxon>Bacillota</taxon>
        <taxon>Clostridia</taxon>
        <taxon>Neomoorellales</taxon>
        <taxon>Neomoorellaceae</taxon>
        <taxon>Neomoorella</taxon>
    </lineage>
</organism>
<dbReference type="RefSeq" id="WP_069588193.1">
    <property type="nucleotide sequence ID" value="NZ_CP017019.1"/>
</dbReference>
<reference evidence="3 5" key="2">
    <citation type="submission" date="2019-05" db="EMBL/GenBank/DDBJ databases">
        <title>Genome sequence of Moorella thermoacetica ATCC 33924.</title>
        <authorList>
            <person name="Poehlein A."/>
            <person name="Bengelsdorf F.R."/>
            <person name="Duerre P."/>
            <person name="Daniel R."/>
        </authorList>
    </citation>
    <scope>NUCLEOTIDE SEQUENCE [LARGE SCALE GENOMIC DNA]</scope>
    <source>
        <strain evidence="3 5">ATCC 33924</strain>
    </source>
</reference>
<dbReference type="AlphaFoldDB" id="A0AAC9MU11"/>
<accession>A0AAC9MU11</accession>
<evidence type="ECO:0000256" key="1">
    <source>
        <dbReference type="SAM" id="Coils"/>
    </source>
</evidence>
<feature type="coiled-coil region" evidence="1">
    <location>
        <begin position="20"/>
        <end position="47"/>
    </location>
</feature>
<dbReference type="Proteomes" id="UP000094598">
    <property type="component" value="Chromosome"/>
</dbReference>
<gene>
    <name evidence="2" type="ORF">Maut_00559</name>
    <name evidence="3" type="ORF">MTAT_26750</name>
</gene>
<evidence type="ECO:0000313" key="4">
    <source>
        <dbReference type="Proteomes" id="UP000094598"/>
    </source>
</evidence>
<reference evidence="2 4" key="1">
    <citation type="submission" date="2016-08" db="EMBL/GenBank/DDBJ databases">
        <title>Moorella thermoacetica DSM 103132.</title>
        <authorList>
            <person name="Jendresen C.B."/>
            <person name="Redl S.M."/>
            <person name="Jensen T.O."/>
            <person name="Nielsen A.T."/>
        </authorList>
    </citation>
    <scope>NUCLEOTIDE SEQUENCE [LARGE SCALE GENOMIC DNA]</scope>
    <source>
        <strain evidence="2 4">DSM 103132</strain>
    </source>
</reference>
<evidence type="ECO:0000313" key="2">
    <source>
        <dbReference type="EMBL" id="AOQ23026.1"/>
    </source>
</evidence>
<dbReference type="EMBL" id="VCDX01000013">
    <property type="protein sequence ID" value="TYL09007.1"/>
    <property type="molecule type" value="Genomic_DNA"/>
</dbReference>
<evidence type="ECO:0000313" key="5">
    <source>
        <dbReference type="Proteomes" id="UP000322283"/>
    </source>
</evidence>
<dbReference type="Proteomes" id="UP000322283">
    <property type="component" value="Unassembled WGS sequence"/>
</dbReference>